<dbReference type="SUPFAM" id="SSF51905">
    <property type="entry name" value="FAD/NAD(P)-binding domain"/>
    <property type="match status" value="1"/>
</dbReference>
<evidence type="ECO:0000256" key="3">
    <source>
        <dbReference type="ARBA" id="ARBA00022630"/>
    </source>
</evidence>
<evidence type="ECO:0000313" key="7">
    <source>
        <dbReference type="EMBL" id="MBO8442968.1"/>
    </source>
</evidence>
<dbReference type="PANTHER" id="PTHR43429:SF3">
    <property type="entry name" value="NITRITE REDUCTASE [NAD(P)H]"/>
    <property type="match status" value="1"/>
</dbReference>
<dbReference type="Pfam" id="PF07992">
    <property type="entry name" value="Pyr_redox_2"/>
    <property type="match status" value="1"/>
</dbReference>
<dbReference type="PANTHER" id="PTHR43429">
    <property type="entry name" value="PYRIDINE NUCLEOTIDE-DISULFIDE OXIDOREDUCTASE DOMAIN-CONTAINING"/>
    <property type="match status" value="1"/>
</dbReference>
<name>A0A9D9HAQ0_9SPIR</name>
<evidence type="ECO:0000313" key="8">
    <source>
        <dbReference type="Proteomes" id="UP000823633"/>
    </source>
</evidence>
<comment type="cofactor">
    <cofactor evidence="1">
        <name>FAD</name>
        <dbReference type="ChEBI" id="CHEBI:57692"/>
    </cofactor>
</comment>
<dbReference type="InterPro" id="IPR023753">
    <property type="entry name" value="FAD/NAD-binding_dom"/>
</dbReference>
<dbReference type="InterPro" id="IPR050260">
    <property type="entry name" value="FAD-bd_OxRdtase"/>
</dbReference>
<comment type="caution">
    <text evidence="7">The sequence shown here is derived from an EMBL/GenBank/DDBJ whole genome shotgun (WGS) entry which is preliminary data.</text>
</comment>
<reference evidence="7" key="1">
    <citation type="submission" date="2020-10" db="EMBL/GenBank/DDBJ databases">
        <authorList>
            <person name="Gilroy R."/>
        </authorList>
    </citation>
    <scope>NUCLEOTIDE SEQUENCE</scope>
    <source>
        <strain evidence="7">11167</strain>
    </source>
</reference>
<comment type="similarity">
    <text evidence="2">Belongs to the FAD-dependent oxidoreductase family.</text>
</comment>
<dbReference type="PRINTS" id="PR00469">
    <property type="entry name" value="PNDRDTASEII"/>
</dbReference>
<dbReference type="Gene3D" id="3.50.50.60">
    <property type="entry name" value="FAD/NAD(P)-binding domain"/>
    <property type="match status" value="2"/>
</dbReference>
<gene>
    <name evidence="7" type="ORF">IAC42_04340</name>
</gene>
<dbReference type="GO" id="GO:0016491">
    <property type="term" value="F:oxidoreductase activity"/>
    <property type="evidence" value="ECO:0007669"/>
    <property type="project" value="InterPro"/>
</dbReference>
<reference evidence="7" key="2">
    <citation type="journal article" date="2021" name="PeerJ">
        <title>Extensive microbial diversity within the chicken gut microbiome revealed by metagenomics and culture.</title>
        <authorList>
            <person name="Gilroy R."/>
            <person name="Ravi A."/>
            <person name="Getino M."/>
            <person name="Pursley I."/>
            <person name="Horton D.L."/>
            <person name="Alikhan N.F."/>
            <person name="Baker D."/>
            <person name="Gharbi K."/>
            <person name="Hall N."/>
            <person name="Watson M."/>
            <person name="Adriaenssens E.M."/>
            <person name="Foster-Nyarko E."/>
            <person name="Jarju S."/>
            <person name="Secka A."/>
            <person name="Antonio M."/>
            <person name="Oren A."/>
            <person name="Chaudhuri R.R."/>
            <person name="La Ragione R."/>
            <person name="Hildebrand F."/>
            <person name="Pallen M.J."/>
        </authorList>
    </citation>
    <scope>NUCLEOTIDE SEQUENCE</scope>
    <source>
        <strain evidence="7">11167</strain>
    </source>
</reference>
<dbReference type="Proteomes" id="UP000823633">
    <property type="component" value="Unassembled WGS sequence"/>
</dbReference>
<organism evidence="7 8">
    <name type="scientific">Candidatus Aphodenecus pullistercoris</name>
    <dbReference type="NCBI Taxonomy" id="2840669"/>
    <lineage>
        <taxon>Bacteria</taxon>
        <taxon>Pseudomonadati</taxon>
        <taxon>Spirochaetota</taxon>
        <taxon>Spirochaetia</taxon>
        <taxon>Spirochaetales</taxon>
        <taxon>Candidatus Aphodenecus</taxon>
    </lineage>
</organism>
<feature type="domain" description="FAD/NAD(P)-binding" evidence="5">
    <location>
        <begin position="1"/>
        <end position="290"/>
    </location>
</feature>
<evidence type="ECO:0000256" key="2">
    <source>
        <dbReference type="ARBA" id="ARBA00006442"/>
    </source>
</evidence>
<accession>A0A9D9HAQ0</accession>
<protein>
    <submittedName>
        <fullName evidence="7">NAD(P)/FAD-dependent oxidoreductase</fullName>
    </submittedName>
</protein>
<evidence type="ECO:0000259" key="6">
    <source>
        <dbReference type="Pfam" id="PF18267"/>
    </source>
</evidence>
<keyword evidence="4" id="KW-0274">FAD</keyword>
<evidence type="ECO:0000259" key="5">
    <source>
        <dbReference type="Pfam" id="PF07992"/>
    </source>
</evidence>
<dbReference type="InterPro" id="IPR041575">
    <property type="entry name" value="Rubredoxin_C"/>
</dbReference>
<dbReference type="EMBL" id="JADIMU010000027">
    <property type="protein sequence ID" value="MBO8442968.1"/>
    <property type="molecule type" value="Genomic_DNA"/>
</dbReference>
<dbReference type="InterPro" id="IPR036188">
    <property type="entry name" value="FAD/NAD-bd_sf"/>
</dbReference>
<sequence>MKVIIVGNSIASYTLASALLKSADYIDIEVFSDEPEAPYYRTRILSLLDGQSVSTLAMKPALESPRYHLHNVHVDNIDVDTKTVYTSDGGTHDYDVLVLANGAKAFRLPLPGGHSDGIFALRTVDDVAQLASWLDSHKGPVVVIGGGLLGLEAAAELARCTGSGVTVLESAGHLLPLQLDHDSATFLSTRLKALGVNVMCKASTSNFLSKGDEVSAVKCDDGFTVAATTVVESVGIRPNSFLAVDAGLAVEKGVVVDDRLQTSAEDVYAIGDVAQFNGRVVGQAGAAMDMARTLAAILSGKDQKYVPSVASSMLKVAGIDVISIGEVNSPALECVSRTDGDVREAFFCRDGVLVGATLIGSRDHFAAARAALGKSFDQVADKLGFSAGA</sequence>
<feature type="domain" description="NADH-rubredoxin oxidoreductase C-terminal" evidence="6">
    <location>
        <begin position="312"/>
        <end position="370"/>
    </location>
</feature>
<dbReference type="Pfam" id="PF18267">
    <property type="entry name" value="Rubredoxin_C"/>
    <property type="match status" value="1"/>
</dbReference>
<dbReference type="InterPro" id="IPR016156">
    <property type="entry name" value="FAD/NAD-linked_Rdtase_dimer_sf"/>
</dbReference>
<proteinExistence type="inferred from homology"/>
<keyword evidence="3" id="KW-0285">Flavoprotein</keyword>
<evidence type="ECO:0000256" key="4">
    <source>
        <dbReference type="ARBA" id="ARBA00022827"/>
    </source>
</evidence>
<dbReference type="PRINTS" id="PR00368">
    <property type="entry name" value="FADPNR"/>
</dbReference>
<evidence type="ECO:0000256" key="1">
    <source>
        <dbReference type="ARBA" id="ARBA00001974"/>
    </source>
</evidence>
<dbReference type="Gene3D" id="3.30.390.30">
    <property type="match status" value="1"/>
</dbReference>
<dbReference type="AlphaFoldDB" id="A0A9D9HAQ0"/>